<keyword evidence="2" id="KW-1185">Reference proteome</keyword>
<dbReference type="EMBL" id="FP929128">
    <property type="protein sequence ID" value="CBX96372.1"/>
    <property type="molecule type" value="Genomic_DNA"/>
</dbReference>
<protein>
    <submittedName>
        <fullName evidence="1">Predicted protein</fullName>
    </submittedName>
</protein>
<accession>E4ZYC7</accession>
<gene>
    <name evidence="1" type="ORF">LEMA_uP112910.1</name>
</gene>
<dbReference type="HOGENOM" id="CLU_2886244_0_0_1"/>
<reference evidence="2" key="1">
    <citation type="journal article" date="2011" name="Nat. Commun.">
        <title>Effector diversification within compartments of the Leptosphaeria maculans genome affected by Repeat-Induced Point mutations.</title>
        <authorList>
            <person name="Rouxel T."/>
            <person name="Grandaubert J."/>
            <person name="Hane J.K."/>
            <person name="Hoede C."/>
            <person name="van de Wouw A.P."/>
            <person name="Couloux A."/>
            <person name="Dominguez V."/>
            <person name="Anthouard V."/>
            <person name="Bally P."/>
            <person name="Bourras S."/>
            <person name="Cozijnsen A.J."/>
            <person name="Ciuffetti L.M."/>
            <person name="Degrave A."/>
            <person name="Dilmaghani A."/>
            <person name="Duret L."/>
            <person name="Fudal I."/>
            <person name="Goodwin S.B."/>
            <person name="Gout L."/>
            <person name="Glaser N."/>
            <person name="Linglin J."/>
            <person name="Kema G.H.J."/>
            <person name="Lapalu N."/>
            <person name="Lawrence C.B."/>
            <person name="May K."/>
            <person name="Meyer M."/>
            <person name="Ollivier B."/>
            <person name="Poulain J."/>
            <person name="Schoch C.L."/>
            <person name="Simon A."/>
            <person name="Spatafora J.W."/>
            <person name="Stachowiak A."/>
            <person name="Turgeon B.G."/>
            <person name="Tyler B.M."/>
            <person name="Vincent D."/>
            <person name="Weissenbach J."/>
            <person name="Amselem J."/>
            <person name="Quesneville H."/>
            <person name="Oliver R.P."/>
            <person name="Wincker P."/>
            <person name="Balesdent M.-H."/>
            <person name="Howlett B.J."/>
        </authorList>
    </citation>
    <scope>NUCLEOTIDE SEQUENCE [LARGE SCALE GENOMIC DNA]</scope>
    <source>
        <strain evidence="2">JN3 / isolate v23.1.3 / race Av1-4-5-6-7-8</strain>
    </source>
</reference>
<dbReference type="InParanoid" id="E4ZYC7"/>
<evidence type="ECO:0000313" key="2">
    <source>
        <dbReference type="Proteomes" id="UP000002668"/>
    </source>
</evidence>
<dbReference type="VEuPathDB" id="FungiDB:LEMA_uP112910.1"/>
<proteinExistence type="predicted"/>
<organism evidence="2">
    <name type="scientific">Leptosphaeria maculans (strain JN3 / isolate v23.1.3 / race Av1-4-5-6-7-8)</name>
    <name type="common">Blackleg fungus</name>
    <name type="synonym">Phoma lingam</name>
    <dbReference type="NCBI Taxonomy" id="985895"/>
    <lineage>
        <taxon>Eukaryota</taxon>
        <taxon>Fungi</taxon>
        <taxon>Dikarya</taxon>
        <taxon>Ascomycota</taxon>
        <taxon>Pezizomycotina</taxon>
        <taxon>Dothideomycetes</taxon>
        <taxon>Pleosporomycetidae</taxon>
        <taxon>Pleosporales</taxon>
        <taxon>Pleosporineae</taxon>
        <taxon>Leptosphaeriaceae</taxon>
        <taxon>Plenodomus</taxon>
        <taxon>Plenodomus lingam/Leptosphaeria maculans species complex</taxon>
    </lineage>
</organism>
<dbReference type="Proteomes" id="UP000002668">
    <property type="component" value="Genome"/>
</dbReference>
<name>E4ZYC7_LEPMJ</name>
<evidence type="ECO:0000313" key="1">
    <source>
        <dbReference type="EMBL" id="CBX96372.1"/>
    </source>
</evidence>
<sequence length="63" mass="6979">MRHAITMQSDRGSLAVHSQQRHVHSMQLARKLALVCPLSIPSLTFSGHLRCSDTSARIVGRID</sequence>
<dbReference type="AlphaFoldDB" id="E4ZYC7"/>